<dbReference type="GO" id="GO:0006364">
    <property type="term" value="P:rRNA processing"/>
    <property type="evidence" value="ECO:0007669"/>
    <property type="project" value="TreeGrafter"/>
</dbReference>
<dbReference type="InterPro" id="IPR012340">
    <property type="entry name" value="NA-bd_OB-fold"/>
</dbReference>
<evidence type="ECO:0000256" key="3">
    <source>
        <dbReference type="ARBA" id="ARBA00022801"/>
    </source>
</evidence>
<evidence type="ECO:0000256" key="6">
    <source>
        <dbReference type="SAM" id="MobiDB-lite"/>
    </source>
</evidence>
<dbReference type="Pfam" id="PF10150">
    <property type="entry name" value="RNase_E_G"/>
    <property type="match status" value="1"/>
</dbReference>
<accession>A0A3B0RBS9</accession>
<dbReference type="GO" id="GO:0003723">
    <property type="term" value="F:RNA binding"/>
    <property type="evidence" value="ECO:0007669"/>
    <property type="project" value="UniProtKB-KW"/>
</dbReference>
<dbReference type="Gene3D" id="2.40.50.140">
    <property type="entry name" value="Nucleic acid-binding proteins"/>
    <property type="match status" value="1"/>
</dbReference>
<dbReference type="Pfam" id="PF00575">
    <property type="entry name" value="S1"/>
    <property type="match status" value="1"/>
</dbReference>
<dbReference type="AlphaFoldDB" id="A0A3B0RBS9"/>
<dbReference type="PANTHER" id="PTHR30001:SF0">
    <property type="entry name" value="RIBONUCLEASE G"/>
    <property type="match status" value="1"/>
</dbReference>
<feature type="region of interest" description="Disordered" evidence="6">
    <location>
        <begin position="77"/>
        <end position="96"/>
    </location>
</feature>
<proteinExistence type="predicted"/>
<keyword evidence="3" id="KW-0378">Hydrolase</keyword>
<dbReference type="PROSITE" id="PS50126">
    <property type="entry name" value="S1"/>
    <property type="match status" value="1"/>
</dbReference>
<gene>
    <name evidence="8" type="ORF">MNBD_DELTA01-1013</name>
</gene>
<reference evidence="8" key="1">
    <citation type="submission" date="2018-06" db="EMBL/GenBank/DDBJ databases">
        <authorList>
            <person name="Zhirakovskaya E."/>
        </authorList>
    </citation>
    <scope>NUCLEOTIDE SEQUENCE</scope>
</reference>
<dbReference type="SMART" id="SM00316">
    <property type="entry name" value="S1"/>
    <property type="match status" value="1"/>
</dbReference>
<dbReference type="Gene3D" id="3.40.1260.20">
    <property type="entry name" value="Ribonuclease E, catalytic domain"/>
    <property type="match status" value="1"/>
</dbReference>
<evidence type="ECO:0000256" key="4">
    <source>
        <dbReference type="ARBA" id="ARBA00022842"/>
    </source>
</evidence>
<dbReference type="InterPro" id="IPR019307">
    <property type="entry name" value="RNA-bd_AU-1/RNase_E/G"/>
</dbReference>
<dbReference type="InterPro" id="IPR004659">
    <property type="entry name" value="RNase_E/G"/>
</dbReference>
<keyword evidence="4" id="KW-0460">Magnesium</keyword>
<dbReference type="EMBL" id="UOEA01000087">
    <property type="protein sequence ID" value="VAV85438.1"/>
    <property type="molecule type" value="Genomic_DNA"/>
</dbReference>
<evidence type="ECO:0000256" key="2">
    <source>
        <dbReference type="ARBA" id="ARBA00022723"/>
    </source>
</evidence>
<evidence type="ECO:0000256" key="5">
    <source>
        <dbReference type="ARBA" id="ARBA00022884"/>
    </source>
</evidence>
<name>A0A3B0RBS9_9ZZZZ</name>
<keyword evidence="2" id="KW-0479">Metal-binding</keyword>
<evidence type="ECO:0000256" key="1">
    <source>
        <dbReference type="ARBA" id="ARBA00001946"/>
    </source>
</evidence>
<dbReference type="NCBIfam" id="TIGR00757">
    <property type="entry name" value="RNaseEG"/>
    <property type="match status" value="1"/>
</dbReference>
<dbReference type="GO" id="GO:0005737">
    <property type="term" value="C:cytoplasm"/>
    <property type="evidence" value="ECO:0007669"/>
    <property type="project" value="TreeGrafter"/>
</dbReference>
<comment type="cofactor">
    <cofactor evidence="1">
        <name>Mg(2+)</name>
        <dbReference type="ChEBI" id="CHEBI:18420"/>
    </cofactor>
</comment>
<dbReference type="SUPFAM" id="SSF50249">
    <property type="entry name" value="Nucleic acid-binding proteins"/>
    <property type="match status" value="1"/>
</dbReference>
<keyword evidence="5" id="KW-0694">RNA-binding</keyword>
<organism evidence="8">
    <name type="scientific">hydrothermal vent metagenome</name>
    <dbReference type="NCBI Taxonomy" id="652676"/>
    <lineage>
        <taxon>unclassified sequences</taxon>
        <taxon>metagenomes</taxon>
        <taxon>ecological metagenomes</taxon>
    </lineage>
</organism>
<dbReference type="InterPro" id="IPR003029">
    <property type="entry name" value="S1_domain"/>
</dbReference>
<dbReference type="GO" id="GO:0016787">
    <property type="term" value="F:hydrolase activity"/>
    <property type="evidence" value="ECO:0007669"/>
    <property type="project" value="UniProtKB-KW"/>
</dbReference>
<dbReference type="GO" id="GO:0004540">
    <property type="term" value="F:RNA nuclease activity"/>
    <property type="evidence" value="ECO:0007669"/>
    <property type="project" value="InterPro"/>
</dbReference>
<evidence type="ECO:0000313" key="8">
    <source>
        <dbReference type="EMBL" id="VAV85438.1"/>
    </source>
</evidence>
<dbReference type="CDD" id="cd04453">
    <property type="entry name" value="S1_RNase_E"/>
    <property type="match status" value="1"/>
</dbReference>
<feature type="domain" description="S1 motif" evidence="7">
    <location>
        <begin position="43"/>
        <end position="132"/>
    </location>
</feature>
<dbReference type="GO" id="GO:0046872">
    <property type="term" value="F:metal ion binding"/>
    <property type="evidence" value="ECO:0007669"/>
    <property type="project" value="UniProtKB-KW"/>
</dbReference>
<evidence type="ECO:0000259" key="7">
    <source>
        <dbReference type="PROSITE" id="PS50126"/>
    </source>
</evidence>
<protein>
    <submittedName>
        <fullName evidence="8">Ribonuclease G</fullName>
    </submittedName>
</protein>
<sequence>MSKAIVKEIFLDSNPFETRIAIREDDNLAEFYVERKGDRGLTGNIYKGKVVRVLPGMQAAFVELGLDRTAFLHVSDVTDPTNTPDDDAPYEKGRRRERSVEKIQDLLKSGQEVVVQVEKEPIGTKGARLTSYVSIPGRYLVFMPTYDKVGVSRKIEGDRERRRLKDIVAKLRPKGSGFIIRTVCEKRSKEELGSDMEFLLKLWHKILFNKDTLPNPSLLYEELDITLRTVRDIFTKDVKRFVIDSEVEYEKVIAFMDEFMPDLKSRVELYKGDTPAFDALGIEVELAKALEKNVWLPSGGSIVIDQMEALTAIDVNTGRYVGKKNSEQTIFKTNMEALEEVVRQVRLRNIGGIIVIDFIDMGKISNREMLYDRLKEALKTDKARTNILKVSELGIIEMTRKRTRESITQSLLEACPYCDGDGLVKGKDTVIMEIYRELLKTLLAKRRKAILYVNPGVAERIKEPGSVIHELAKRYKKKLVVKPVESFHQEEYEIV</sequence>
<dbReference type="PANTHER" id="PTHR30001">
    <property type="entry name" value="RIBONUCLEASE"/>
    <property type="match status" value="1"/>
</dbReference>